<dbReference type="SMART" id="SM00318">
    <property type="entry name" value="SNc"/>
    <property type="match status" value="1"/>
</dbReference>
<evidence type="ECO:0000259" key="1">
    <source>
        <dbReference type="PROSITE" id="PS50830"/>
    </source>
</evidence>
<dbReference type="Pfam" id="PF12836">
    <property type="entry name" value="HHH_3"/>
    <property type="match status" value="1"/>
</dbReference>
<accession>A0A1W1E1X7</accession>
<dbReference type="GO" id="GO:0015627">
    <property type="term" value="C:type II protein secretion system complex"/>
    <property type="evidence" value="ECO:0007669"/>
    <property type="project" value="TreeGrafter"/>
</dbReference>
<dbReference type="InterPro" id="IPR051675">
    <property type="entry name" value="Endo/Exo/Phosphatase_dom_1"/>
</dbReference>
<name>A0A1W1E1X7_9ZZZZ</name>
<gene>
    <name evidence="2" type="ORF">MNB_SUP05-SYMBIONT-5-573</name>
</gene>
<dbReference type="Gene3D" id="1.10.150.320">
    <property type="entry name" value="Photosystem II 12 kDa extrinsic protein"/>
    <property type="match status" value="1"/>
</dbReference>
<evidence type="ECO:0000313" key="2">
    <source>
        <dbReference type="EMBL" id="SFV87955.1"/>
    </source>
</evidence>
<dbReference type="InterPro" id="IPR016071">
    <property type="entry name" value="Staphylococal_nuclease_OB-fold"/>
</dbReference>
<dbReference type="SUPFAM" id="SSF81585">
    <property type="entry name" value="PsbU/PolX domain-like"/>
    <property type="match status" value="1"/>
</dbReference>
<organism evidence="2">
    <name type="scientific">hydrothermal vent metagenome</name>
    <dbReference type="NCBI Taxonomy" id="652676"/>
    <lineage>
        <taxon>unclassified sequences</taxon>
        <taxon>metagenomes</taxon>
        <taxon>ecological metagenomes</taxon>
    </lineage>
</organism>
<dbReference type="Gene3D" id="2.40.50.90">
    <property type="match status" value="1"/>
</dbReference>
<dbReference type="PANTHER" id="PTHR21180">
    <property type="entry name" value="ENDONUCLEASE/EXONUCLEASE/PHOSPHATASE FAMILY DOMAIN-CONTAINING PROTEIN 1"/>
    <property type="match status" value="1"/>
</dbReference>
<dbReference type="SUPFAM" id="SSF50199">
    <property type="entry name" value="Staphylococcal nuclease"/>
    <property type="match status" value="1"/>
</dbReference>
<dbReference type="PROSITE" id="PS50830">
    <property type="entry name" value="TNASE_3"/>
    <property type="match status" value="1"/>
</dbReference>
<dbReference type="EMBL" id="FPHZ01000114">
    <property type="protein sequence ID" value="SFV87955.1"/>
    <property type="molecule type" value="Genomic_DNA"/>
</dbReference>
<protein>
    <recommendedName>
        <fullName evidence="1">TNase-like domain-containing protein</fullName>
    </recommendedName>
</protein>
<dbReference type="Pfam" id="PF00565">
    <property type="entry name" value="SNase"/>
    <property type="match status" value="1"/>
</dbReference>
<dbReference type="GO" id="GO:0015628">
    <property type="term" value="P:protein secretion by the type II secretion system"/>
    <property type="evidence" value="ECO:0007669"/>
    <property type="project" value="TreeGrafter"/>
</dbReference>
<proteinExistence type="predicted"/>
<sequence length="285" mass="31911">MNYFLTTRQAFVFIVLFFAGSGQLFAGNFQSFNNAKLASVVDGDSFLVDIGDSVIHLRLYFVDCPESAAGSKSDVLRIQEQQRYFGLINTQDIIHFGKLATNFTHQALSRPFTVHTAFANALGRSSSRRVYGLVETDKGDLGHLLISSGLCRSHGVGRKTPNGVSRKAMFKQLRALESVAMLKRIGVWAKSDTNEIVRLRDIQHQENLAFKKIQQTLKKHSLDLGKIDLNSASVQQLKLIKGIGTVLARRIIRGRPYQVIDDLLKVRGIGKKNMRKISPYLFIDN</sequence>
<dbReference type="PANTHER" id="PTHR21180:SF32">
    <property type="entry name" value="ENDONUCLEASE_EXONUCLEASE_PHOSPHATASE FAMILY DOMAIN-CONTAINING PROTEIN 1"/>
    <property type="match status" value="1"/>
</dbReference>
<dbReference type="InterPro" id="IPR035437">
    <property type="entry name" value="SNase_OB-fold_sf"/>
</dbReference>
<dbReference type="AlphaFoldDB" id="A0A1W1E1X7"/>
<feature type="domain" description="TNase-like" evidence="1">
    <location>
        <begin position="31"/>
        <end position="190"/>
    </location>
</feature>
<reference evidence="2" key="1">
    <citation type="submission" date="2016-10" db="EMBL/GenBank/DDBJ databases">
        <authorList>
            <person name="de Groot N.N."/>
        </authorList>
    </citation>
    <scope>NUCLEOTIDE SEQUENCE</scope>
</reference>